<gene>
    <name evidence="1" type="ORF">TeGR_g9022</name>
</gene>
<evidence type="ECO:0000313" key="2">
    <source>
        <dbReference type="Proteomes" id="UP001165060"/>
    </source>
</evidence>
<reference evidence="1 2" key="1">
    <citation type="journal article" date="2023" name="Commun. Biol.">
        <title>Genome analysis of Parmales, the sister group of diatoms, reveals the evolutionary specialization of diatoms from phago-mixotrophs to photoautotrophs.</title>
        <authorList>
            <person name="Ban H."/>
            <person name="Sato S."/>
            <person name="Yoshikawa S."/>
            <person name="Yamada K."/>
            <person name="Nakamura Y."/>
            <person name="Ichinomiya M."/>
            <person name="Sato N."/>
            <person name="Blanc-Mathieu R."/>
            <person name="Endo H."/>
            <person name="Kuwata A."/>
            <person name="Ogata H."/>
        </authorList>
    </citation>
    <scope>NUCLEOTIDE SEQUENCE [LARGE SCALE GENOMIC DNA]</scope>
</reference>
<dbReference type="Proteomes" id="UP001165060">
    <property type="component" value="Unassembled WGS sequence"/>
</dbReference>
<sequence length="560" mass="61409">MTPNVVLSAAYLMPVRGMAITAHSTRARVLGLIDETRAKQGSGERAMIVDVSATTWNWDTYAIVGGKPSPVAVTFESKAELTKHLPLEEDGKTASEGILLPQPAGSNVWMPKGAVLKQTNVKMGSATEFVFEAPVDPNDDRLEHWEQEVVGKRHLHEWRADLVWSSMRSMMRFYNLDRIVCWDLSWGVWEAVRDGGETGDDGFPRMKFVRDGKEGLPFPPTASAEADREAIYGCCRPVRPALLAESLGGVSGYYLVGGNTYTMSLFHHMWDRQGSEDGGIGHMQLLRDKLKDGTLFYMGHSAGLIMSGPNILPATFKGIDAFSVVTQPYNAPFMRLPPSQAPETFFVSPDEKNDLLSARTKMLENMARYDAWKGYNAVATSAFPHYDARPNRASFPQSAETYLRATDERGRFAQLEASLLVGPRGGERVEPADVTRLREETNAASLPCYPVANGHAILLEAGGLKVEEALSPEEEGGGGGILHWDTYMPYVPIGDWAQYAPGRTRFAAGSFTDDEDTVAGDRSAEYDGARIFPRLEALSLPSPGAGDAAEYVAGRLFRTK</sequence>
<organism evidence="1 2">
    <name type="scientific">Tetraparma gracilis</name>
    <dbReference type="NCBI Taxonomy" id="2962635"/>
    <lineage>
        <taxon>Eukaryota</taxon>
        <taxon>Sar</taxon>
        <taxon>Stramenopiles</taxon>
        <taxon>Ochrophyta</taxon>
        <taxon>Bolidophyceae</taxon>
        <taxon>Parmales</taxon>
        <taxon>Triparmaceae</taxon>
        <taxon>Tetraparma</taxon>
    </lineage>
</organism>
<accession>A0ABQ6M6Y1</accession>
<dbReference type="EMBL" id="BRYB01002509">
    <property type="protein sequence ID" value="GMI20767.1"/>
    <property type="molecule type" value="Genomic_DNA"/>
</dbReference>
<dbReference type="Gene3D" id="3.40.50.880">
    <property type="match status" value="1"/>
</dbReference>
<evidence type="ECO:0000313" key="1">
    <source>
        <dbReference type="EMBL" id="GMI20767.1"/>
    </source>
</evidence>
<dbReference type="InterPro" id="IPR029062">
    <property type="entry name" value="Class_I_gatase-like"/>
</dbReference>
<name>A0ABQ6M6Y1_9STRA</name>
<protein>
    <submittedName>
        <fullName evidence="1">Uncharacterized protein</fullName>
    </submittedName>
</protein>
<keyword evidence="2" id="KW-1185">Reference proteome</keyword>
<comment type="caution">
    <text evidence="1">The sequence shown here is derived from an EMBL/GenBank/DDBJ whole genome shotgun (WGS) entry which is preliminary data.</text>
</comment>
<proteinExistence type="predicted"/>